<feature type="compositionally biased region" description="Low complexity" evidence="1">
    <location>
        <begin position="230"/>
        <end position="255"/>
    </location>
</feature>
<evidence type="ECO:0000313" key="2">
    <source>
        <dbReference type="EnsemblMetazoa" id="Aqu2.1.25199_001"/>
    </source>
</evidence>
<feature type="region of interest" description="Disordered" evidence="1">
    <location>
        <begin position="108"/>
        <end position="132"/>
    </location>
</feature>
<dbReference type="InterPro" id="IPR011029">
    <property type="entry name" value="DEATH-like_dom_sf"/>
</dbReference>
<dbReference type="EnsemblMetazoa" id="Aqu2.1.25199_001">
    <property type="protein sequence ID" value="Aqu2.1.25199_001"/>
    <property type="gene ID" value="Aqu2.1.25199"/>
</dbReference>
<reference evidence="2" key="1">
    <citation type="submission" date="2017-05" db="UniProtKB">
        <authorList>
            <consortium name="EnsemblMetazoa"/>
        </authorList>
    </citation>
    <scope>IDENTIFICATION</scope>
</reference>
<protein>
    <recommendedName>
        <fullName evidence="3">Death domain-containing protein</fullName>
    </recommendedName>
</protein>
<dbReference type="InParanoid" id="A0A1X7UC22"/>
<dbReference type="AlphaFoldDB" id="A0A1X7UC22"/>
<organism evidence="2">
    <name type="scientific">Amphimedon queenslandica</name>
    <name type="common">Sponge</name>
    <dbReference type="NCBI Taxonomy" id="400682"/>
    <lineage>
        <taxon>Eukaryota</taxon>
        <taxon>Metazoa</taxon>
        <taxon>Porifera</taxon>
        <taxon>Demospongiae</taxon>
        <taxon>Heteroscleromorpha</taxon>
        <taxon>Haplosclerida</taxon>
        <taxon>Niphatidae</taxon>
        <taxon>Amphimedon</taxon>
    </lineage>
</organism>
<accession>A0A1X7UC22</accession>
<proteinExistence type="predicted"/>
<evidence type="ECO:0008006" key="3">
    <source>
        <dbReference type="Google" id="ProtNLM"/>
    </source>
</evidence>
<name>A0A1X7UC22_AMPQE</name>
<evidence type="ECO:0000256" key="1">
    <source>
        <dbReference type="SAM" id="MobiDB-lite"/>
    </source>
</evidence>
<feature type="region of interest" description="Disordered" evidence="1">
    <location>
        <begin position="230"/>
        <end position="260"/>
    </location>
</feature>
<feature type="compositionally biased region" description="Basic and acidic residues" evidence="1">
    <location>
        <begin position="110"/>
        <end position="123"/>
    </location>
</feature>
<sequence>MAEGGRKPYDVFLTMLPRLTAALGKEPTFTNVTDFLLADGLITEQQLESIKSKPNLSDKQRGSEVAHCLRDKIKNHDAPAKCLLQICDIFEDEDVGCEVLKKHGGTMRSKIKETPEAKNKEQPVPESLGTTASGRFRSVSDRLENAISSCLTGVVSKLYAPGLISLGLKDEMINGNDIPSKKASKLVSELQRTLNNDKHPETFLNDVCKVLKEVGEKPITDIANELVPTATVSSNGSSRSTTTSSASRQTVSTSNTDNGKRTLDIEDVEMVTKVLNKALFGATKWVDLGLKLGLLMPRLNVIKDEGGDAYKHLRVTIEVWLEGEDNVTSRTWQTLIDAVEGTGDRAAAQRIPDKLKTLYNITL</sequence>
<dbReference type="Gene3D" id="1.10.533.10">
    <property type="entry name" value="Death Domain, Fas"/>
    <property type="match status" value="1"/>
</dbReference>